<dbReference type="GO" id="GO:0006565">
    <property type="term" value="P:L-serine catabolic process"/>
    <property type="evidence" value="ECO:0007669"/>
    <property type="project" value="TreeGrafter"/>
</dbReference>
<dbReference type="FunFam" id="3.40.50.1100:FF:000007">
    <property type="entry name" value="L-threonine dehydratase catabolic TdcB"/>
    <property type="match status" value="1"/>
</dbReference>
<dbReference type="OrthoDB" id="4418812at2759"/>
<dbReference type="NCBIfam" id="TIGR01127">
    <property type="entry name" value="ilvA_1Cterm"/>
    <property type="match status" value="1"/>
</dbReference>
<dbReference type="GO" id="GO:0070178">
    <property type="term" value="P:D-serine metabolic process"/>
    <property type="evidence" value="ECO:0007669"/>
    <property type="project" value="UniProtKB-ARBA"/>
</dbReference>
<evidence type="ECO:0000256" key="6">
    <source>
        <dbReference type="ARBA" id="ARBA00022898"/>
    </source>
</evidence>
<evidence type="ECO:0000256" key="4">
    <source>
        <dbReference type="ARBA" id="ARBA00012096"/>
    </source>
</evidence>
<evidence type="ECO:0000256" key="3">
    <source>
        <dbReference type="ARBA" id="ARBA00010869"/>
    </source>
</evidence>
<dbReference type="CDD" id="cd01562">
    <property type="entry name" value="Thr-dehyd"/>
    <property type="match status" value="1"/>
</dbReference>
<feature type="domain" description="ACT" evidence="13">
    <location>
        <begin position="521"/>
        <end position="597"/>
    </location>
</feature>
<dbReference type="PROSITE" id="PS51671">
    <property type="entry name" value="ACT"/>
    <property type="match status" value="1"/>
</dbReference>
<evidence type="ECO:0000256" key="7">
    <source>
        <dbReference type="ARBA" id="ARBA00023239"/>
    </source>
</evidence>
<gene>
    <name evidence="14" type="ORF">LUZ63_023279</name>
</gene>
<dbReference type="PANTHER" id="PTHR48078">
    <property type="entry name" value="THREONINE DEHYDRATASE, MITOCHONDRIAL-RELATED"/>
    <property type="match status" value="1"/>
</dbReference>
<dbReference type="Proteomes" id="UP001151287">
    <property type="component" value="Unassembled WGS sequence"/>
</dbReference>
<dbReference type="PROSITE" id="PS00165">
    <property type="entry name" value="DEHYDRATASE_SER_THR"/>
    <property type="match status" value="1"/>
</dbReference>
<evidence type="ECO:0000256" key="12">
    <source>
        <dbReference type="SAM" id="MobiDB-lite"/>
    </source>
</evidence>
<keyword evidence="6" id="KW-0663">Pyridoxal phosphate</keyword>
<dbReference type="GO" id="GO:0004794">
    <property type="term" value="F:threonine deaminase activity"/>
    <property type="evidence" value="ECO:0007669"/>
    <property type="project" value="UniProtKB-EC"/>
</dbReference>
<dbReference type="AlphaFoldDB" id="A0A9Q0BY88"/>
<dbReference type="SUPFAM" id="SSF53686">
    <property type="entry name" value="Tryptophan synthase beta subunit-like PLP-dependent enzymes"/>
    <property type="match status" value="1"/>
</dbReference>
<evidence type="ECO:0000256" key="5">
    <source>
        <dbReference type="ARBA" id="ARBA00022624"/>
    </source>
</evidence>
<reference evidence="14" key="1">
    <citation type="journal article" date="2022" name="Cell">
        <title>Repeat-based holocentromeres influence genome architecture and karyotype evolution.</title>
        <authorList>
            <person name="Hofstatter P.G."/>
            <person name="Thangavel G."/>
            <person name="Lux T."/>
            <person name="Neumann P."/>
            <person name="Vondrak T."/>
            <person name="Novak P."/>
            <person name="Zhang M."/>
            <person name="Costa L."/>
            <person name="Castellani M."/>
            <person name="Scott A."/>
            <person name="Toegelov H."/>
            <person name="Fuchs J."/>
            <person name="Mata-Sucre Y."/>
            <person name="Dias Y."/>
            <person name="Vanzela A.L.L."/>
            <person name="Huettel B."/>
            <person name="Almeida C.C.S."/>
            <person name="Simkova H."/>
            <person name="Souza G."/>
            <person name="Pedrosa-Harand A."/>
            <person name="Macas J."/>
            <person name="Mayer K.F.X."/>
            <person name="Houben A."/>
            <person name="Marques A."/>
        </authorList>
    </citation>
    <scope>NUCLEOTIDE SEQUENCE</scope>
    <source>
        <strain evidence="14">RhyBre1mFocal</strain>
    </source>
</reference>
<dbReference type="InterPro" id="IPR050147">
    <property type="entry name" value="Ser/Thr_Dehydratase"/>
</dbReference>
<comment type="pathway">
    <text evidence="2">Amino-acid biosynthesis; L-isoleucine biosynthesis; 2-oxobutanoate from L-threonine: step 1/1.</text>
</comment>
<keyword evidence="7" id="KW-0456">Lyase</keyword>
<keyword evidence="5" id="KW-0028">Amino-acid biosynthesis</keyword>
<comment type="similarity">
    <text evidence="3">Belongs to the serine/threonine dehydratase family.</text>
</comment>
<organism evidence="14 15">
    <name type="scientific">Rhynchospora breviuscula</name>
    <dbReference type="NCBI Taxonomy" id="2022672"/>
    <lineage>
        <taxon>Eukaryota</taxon>
        <taxon>Viridiplantae</taxon>
        <taxon>Streptophyta</taxon>
        <taxon>Embryophyta</taxon>
        <taxon>Tracheophyta</taxon>
        <taxon>Spermatophyta</taxon>
        <taxon>Magnoliopsida</taxon>
        <taxon>Liliopsida</taxon>
        <taxon>Poales</taxon>
        <taxon>Cyperaceae</taxon>
        <taxon>Cyperoideae</taxon>
        <taxon>Rhynchosporeae</taxon>
        <taxon>Rhynchospora</taxon>
    </lineage>
</organism>
<evidence type="ECO:0000256" key="8">
    <source>
        <dbReference type="ARBA" id="ARBA00066349"/>
    </source>
</evidence>
<keyword evidence="15" id="KW-1185">Reference proteome</keyword>
<feature type="compositionally biased region" description="Gly residues" evidence="12">
    <location>
        <begin position="11"/>
        <end position="26"/>
    </location>
</feature>
<dbReference type="GO" id="GO:0030170">
    <property type="term" value="F:pyridoxal phosphate binding"/>
    <property type="evidence" value="ECO:0007669"/>
    <property type="project" value="InterPro"/>
</dbReference>
<dbReference type="InterPro" id="IPR044561">
    <property type="entry name" value="ACT_ThrD-II-like"/>
</dbReference>
<keyword evidence="5" id="KW-0412">Isoleucine biosynthesis</keyword>
<dbReference type="InterPro" id="IPR036052">
    <property type="entry name" value="TrpB-like_PALP_sf"/>
</dbReference>
<feature type="compositionally biased region" description="Basic and acidic residues" evidence="12">
    <location>
        <begin position="165"/>
        <end position="188"/>
    </location>
</feature>
<evidence type="ECO:0000256" key="2">
    <source>
        <dbReference type="ARBA" id="ARBA00004810"/>
    </source>
</evidence>
<dbReference type="EMBL" id="JAMQYH010001042">
    <property type="protein sequence ID" value="KAJ1681497.1"/>
    <property type="molecule type" value="Genomic_DNA"/>
</dbReference>
<dbReference type="CDD" id="cd04886">
    <property type="entry name" value="ACT_ThrD-II-like"/>
    <property type="match status" value="1"/>
</dbReference>
<dbReference type="EC" id="5.1.1.18" evidence="9"/>
<dbReference type="GO" id="GO:0003941">
    <property type="term" value="F:L-serine ammonia-lyase activity"/>
    <property type="evidence" value="ECO:0007669"/>
    <property type="project" value="UniProtKB-ARBA"/>
</dbReference>
<evidence type="ECO:0000256" key="11">
    <source>
        <dbReference type="ARBA" id="ARBA00081761"/>
    </source>
</evidence>
<dbReference type="EC" id="4.3.1.18" evidence="8"/>
<evidence type="ECO:0000256" key="9">
    <source>
        <dbReference type="ARBA" id="ARBA00066592"/>
    </source>
</evidence>
<dbReference type="GO" id="GO:0008721">
    <property type="term" value="F:D-serine ammonia-lyase activity"/>
    <property type="evidence" value="ECO:0007669"/>
    <property type="project" value="UniProtKB-EC"/>
</dbReference>
<dbReference type="InterPro" id="IPR002912">
    <property type="entry name" value="ACT_dom"/>
</dbReference>
<dbReference type="SUPFAM" id="SSF55021">
    <property type="entry name" value="ACT-like"/>
    <property type="match status" value="1"/>
</dbReference>
<dbReference type="InterPro" id="IPR045865">
    <property type="entry name" value="ACT-like_dom_sf"/>
</dbReference>
<feature type="region of interest" description="Disordered" evidence="12">
    <location>
        <begin position="1"/>
        <end position="188"/>
    </location>
</feature>
<protein>
    <recommendedName>
        <fullName evidence="10">Serine racemase</fullName>
        <ecNumber evidence="8">4.3.1.18</ecNumber>
        <ecNumber evidence="4">4.3.1.19</ecNumber>
        <ecNumber evidence="9">5.1.1.18</ecNumber>
    </recommendedName>
    <alternativeName>
        <fullName evidence="11">D-serine dehydratase</fullName>
    </alternativeName>
</protein>
<feature type="compositionally biased region" description="Low complexity" evidence="12">
    <location>
        <begin position="80"/>
        <end position="89"/>
    </location>
</feature>
<proteinExistence type="inferred from homology"/>
<feature type="compositionally biased region" description="Basic residues" evidence="12">
    <location>
        <begin position="127"/>
        <end position="145"/>
    </location>
</feature>
<dbReference type="InterPro" id="IPR000634">
    <property type="entry name" value="Ser/Thr_deHydtase_PyrdxlP-BS"/>
</dbReference>
<name>A0A9Q0BY88_9POAL</name>
<dbReference type="GO" id="GO:0009097">
    <property type="term" value="P:isoleucine biosynthetic process"/>
    <property type="evidence" value="ECO:0007669"/>
    <property type="project" value="UniProtKB-KW"/>
</dbReference>
<evidence type="ECO:0000313" key="14">
    <source>
        <dbReference type="EMBL" id="KAJ1681497.1"/>
    </source>
</evidence>
<accession>A0A9Q0BY88</accession>
<dbReference type="GO" id="GO:0030378">
    <property type="term" value="F:serine racemase activity"/>
    <property type="evidence" value="ECO:0007669"/>
    <property type="project" value="UniProtKB-EC"/>
</dbReference>
<dbReference type="EC" id="4.3.1.19" evidence="4"/>
<feature type="compositionally biased region" description="Low complexity" evidence="12">
    <location>
        <begin position="96"/>
        <end position="125"/>
    </location>
</feature>
<dbReference type="PANTHER" id="PTHR48078:SF6">
    <property type="entry name" value="L-THREONINE DEHYDRATASE CATABOLIC TDCB"/>
    <property type="match status" value="1"/>
</dbReference>
<sequence length="597" mass="62628">MDGAYLSPRGARGGGRCRSCGMGDGGQLRPHAASRGEHRCRRHRSRGVPARRAAGDPGGGARVPRILHPDRGCRRDRRPGGVPRPGVQRPVDRSVDAGGRAGCAAAGGACAPAAADGVGRQGAPPRCRPRRRGRGHDRRHPRRAVRGASGRFRQRRRGLPGLPRVGDRREAAARRSDLEHRSADEEASRVTIPTLAEFEDAAATLRGVVSHTPLEESQHLSDLLGVPVHLKLENLQRTGSFKIRGAAYRLSRLTEQERSRGVVAASAGNHAQGVALAAQKLGIPATIFMPLGVPVPKLLATRGYGAEVVLEGATVETPLRLAAEFAERTGAVLIHPFDHRDIIVGQGTLGLELVHDLPELDTVLVGIGGGGLAAGVAAAVRARTEAEGRRVRIVGVQAANSAAYPDSLAAGIPLDVTTRPTIADGIAVARPGDAPFAIIRELVDEVVTVDEDDIARALLVLLERAKVVVEPAGAVGVAAILAGKVQGTGPTVSILSGGNIDPLLLQRVVAHGLAASDRYMTLKIPLPDRPGQLARVSELLASAGANVIEVLHTRHGQGLQISDVELKLSVETRGAEHSAAVITTLTDAGFHPRIVQD</sequence>
<dbReference type="GO" id="GO:0006567">
    <property type="term" value="P:L-threonine catabolic process"/>
    <property type="evidence" value="ECO:0007669"/>
    <property type="project" value="InterPro"/>
</dbReference>
<comment type="caution">
    <text evidence="14">The sequence shown here is derived from an EMBL/GenBank/DDBJ whole genome shotgun (WGS) entry which is preliminary data.</text>
</comment>
<evidence type="ECO:0000259" key="13">
    <source>
        <dbReference type="PROSITE" id="PS51671"/>
    </source>
</evidence>
<dbReference type="InterPro" id="IPR001926">
    <property type="entry name" value="TrpB-like_PALP"/>
</dbReference>
<comment type="cofactor">
    <cofactor evidence="1">
        <name>pyridoxal 5'-phosphate</name>
        <dbReference type="ChEBI" id="CHEBI:597326"/>
    </cofactor>
</comment>
<dbReference type="InterPro" id="IPR005789">
    <property type="entry name" value="Thr_deHydtase_catblc"/>
</dbReference>
<evidence type="ECO:0000256" key="10">
    <source>
        <dbReference type="ARBA" id="ARBA00070760"/>
    </source>
</evidence>
<evidence type="ECO:0000313" key="15">
    <source>
        <dbReference type="Proteomes" id="UP001151287"/>
    </source>
</evidence>
<evidence type="ECO:0000256" key="1">
    <source>
        <dbReference type="ARBA" id="ARBA00001933"/>
    </source>
</evidence>
<dbReference type="Pfam" id="PF00291">
    <property type="entry name" value="PALP"/>
    <property type="match status" value="1"/>
</dbReference>
<dbReference type="Gene3D" id="3.40.50.1100">
    <property type="match status" value="2"/>
</dbReference>
<keyword evidence="5" id="KW-0100">Branched-chain amino acid biosynthesis</keyword>